<feature type="domain" description="HMA" evidence="1">
    <location>
        <begin position="1"/>
        <end position="54"/>
    </location>
</feature>
<dbReference type="RefSeq" id="WP_231999817.1">
    <property type="nucleotide sequence ID" value="NZ_AP019309.1"/>
</dbReference>
<dbReference type="InterPro" id="IPR006121">
    <property type="entry name" value="HMA_dom"/>
</dbReference>
<evidence type="ECO:0000313" key="3">
    <source>
        <dbReference type="Proteomes" id="UP000268059"/>
    </source>
</evidence>
<evidence type="ECO:0000313" key="2">
    <source>
        <dbReference type="EMBL" id="BBH27908.1"/>
    </source>
</evidence>
<keyword evidence="3" id="KW-1185">Reference proteome</keyword>
<accession>A0A3G9JTK9</accession>
<dbReference type="Proteomes" id="UP000268059">
    <property type="component" value="Chromosome"/>
</dbReference>
<dbReference type="EMBL" id="AP019309">
    <property type="protein sequence ID" value="BBH27908.1"/>
    <property type="molecule type" value="Genomic_DNA"/>
</dbReference>
<sequence length="59" mass="6409">MQKIEGALKSVPGVEKESVKVLFNASKAKLNFDETQADLKDISQAVQSIGYDVLKATAR</sequence>
<dbReference type="Pfam" id="PF00403">
    <property type="entry name" value="HMA"/>
    <property type="match status" value="1"/>
</dbReference>
<dbReference type="SUPFAM" id="SSF55008">
    <property type="entry name" value="HMA, heavy metal-associated domain"/>
    <property type="match status" value="1"/>
</dbReference>
<dbReference type="CDD" id="cd00371">
    <property type="entry name" value="HMA"/>
    <property type="match status" value="1"/>
</dbReference>
<dbReference type="InParanoid" id="A0A3G9JTK9"/>
<reference evidence="2 3" key="1">
    <citation type="submission" date="2018-11" db="EMBL/GenBank/DDBJ databases">
        <title>Novel Erysipelotrichaceae bacterium isolated from small intestine of a swine.</title>
        <authorList>
            <person name="Kim J.S."/>
            <person name="Choe H."/>
            <person name="Lee Y.R."/>
            <person name="Kim K.M."/>
            <person name="Park D.S."/>
        </authorList>
    </citation>
    <scope>NUCLEOTIDE SEQUENCE [LARGE SCALE GENOMIC DNA]</scope>
    <source>
        <strain evidence="2 3">SG0102</strain>
    </source>
</reference>
<dbReference type="PROSITE" id="PS50846">
    <property type="entry name" value="HMA_2"/>
    <property type="match status" value="1"/>
</dbReference>
<gene>
    <name evidence="2" type="ORF">SG0102_28420</name>
</gene>
<proteinExistence type="predicted"/>
<protein>
    <submittedName>
        <fullName evidence="2">Metal-binding protein</fullName>
    </submittedName>
</protein>
<dbReference type="Gene3D" id="3.30.70.100">
    <property type="match status" value="1"/>
</dbReference>
<dbReference type="KEGG" id="ebm:SG0102_28420"/>
<dbReference type="GO" id="GO:0046872">
    <property type="term" value="F:metal ion binding"/>
    <property type="evidence" value="ECO:0007669"/>
    <property type="project" value="InterPro"/>
</dbReference>
<dbReference type="AlphaFoldDB" id="A0A3G9JTK9"/>
<organism evidence="2 3">
    <name type="scientific">Intestinibaculum porci</name>
    <dbReference type="NCBI Taxonomy" id="2487118"/>
    <lineage>
        <taxon>Bacteria</taxon>
        <taxon>Bacillati</taxon>
        <taxon>Bacillota</taxon>
        <taxon>Erysipelotrichia</taxon>
        <taxon>Erysipelotrichales</taxon>
        <taxon>Erysipelotrichaceae</taxon>
        <taxon>Intestinibaculum</taxon>
    </lineage>
</organism>
<dbReference type="InterPro" id="IPR036163">
    <property type="entry name" value="HMA_dom_sf"/>
</dbReference>
<name>A0A3G9JTK9_9FIRM</name>
<evidence type="ECO:0000259" key="1">
    <source>
        <dbReference type="PROSITE" id="PS50846"/>
    </source>
</evidence>